<organism evidence="2 3">
    <name type="scientific">Rubroshorea leprosula</name>
    <dbReference type="NCBI Taxonomy" id="152421"/>
    <lineage>
        <taxon>Eukaryota</taxon>
        <taxon>Viridiplantae</taxon>
        <taxon>Streptophyta</taxon>
        <taxon>Embryophyta</taxon>
        <taxon>Tracheophyta</taxon>
        <taxon>Spermatophyta</taxon>
        <taxon>Magnoliopsida</taxon>
        <taxon>eudicotyledons</taxon>
        <taxon>Gunneridae</taxon>
        <taxon>Pentapetalae</taxon>
        <taxon>rosids</taxon>
        <taxon>malvids</taxon>
        <taxon>Malvales</taxon>
        <taxon>Dipterocarpaceae</taxon>
        <taxon>Rubroshorea</taxon>
    </lineage>
</organism>
<accession>A0AAV5KMX9</accession>
<sequence>MSFNLLEVEDLQEARSKNAGLMIFYVAGMGGVLCYIISPKRQGWLVKVQVGTKRVLTIASSHFHDRVAKSLAQGSCRR</sequence>
<evidence type="ECO:0000256" key="1">
    <source>
        <dbReference type="SAM" id="Phobius"/>
    </source>
</evidence>
<proteinExistence type="predicted"/>
<keyword evidence="1" id="KW-0812">Transmembrane</keyword>
<name>A0AAV5KMX9_9ROSI</name>
<keyword evidence="1" id="KW-0472">Membrane</keyword>
<dbReference type="EMBL" id="BPVZ01000070">
    <property type="protein sequence ID" value="GKV25874.1"/>
    <property type="molecule type" value="Genomic_DNA"/>
</dbReference>
<evidence type="ECO:0000313" key="2">
    <source>
        <dbReference type="EMBL" id="GKV25874.1"/>
    </source>
</evidence>
<keyword evidence="1" id="KW-1133">Transmembrane helix</keyword>
<gene>
    <name evidence="2" type="ORF">SLEP1_g35255</name>
</gene>
<keyword evidence="3" id="KW-1185">Reference proteome</keyword>
<dbReference type="AlphaFoldDB" id="A0AAV5KMX9"/>
<protein>
    <submittedName>
        <fullName evidence="2">Uncharacterized protein</fullName>
    </submittedName>
</protein>
<reference evidence="2 3" key="1">
    <citation type="journal article" date="2021" name="Commun. Biol.">
        <title>The genome of Shorea leprosula (Dipterocarpaceae) highlights the ecological relevance of drought in aseasonal tropical rainforests.</title>
        <authorList>
            <person name="Ng K.K.S."/>
            <person name="Kobayashi M.J."/>
            <person name="Fawcett J.A."/>
            <person name="Hatakeyama M."/>
            <person name="Paape T."/>
            <person name="Ng C.H."/>
            <person name="Ang C.C."/>
            <person name="Tnah L.H."/>
            <person name="Lee C.T."/>
            <person name="Nishiyama T."/>
            <person name="Sese J."/>
            <person name="O'Brien M.J."/>
            <person name="Copetti D."/>
            <person name="Mohd Noor M.I."/>
            <person name="Ong R.C."/>
            <person name="Putra M."/>
            <person name="Sireger I.Z."/>
            <person name="Indrioko S."/>
            <person name="Kosugi Y."/>
            <person name="Izuno A."/>
            <person name="Isagi Y."/>
            <person name="Lee S.L."/>
            <person name="Shimizu K.K."/>
        </authorList>
    </citation>
    <scope>NUCLEOTIDE SEQUENCE [LARGE SCALE GENOMIC DNA]</scope>
    <source>
        <strain evidence="2">214</strain>
    </source>
</reference>
<dbReference type="Proteomes" id="UP001054252">
    <property type="component" value="Unassembled WGS sequence"/>
</dbReference>
<evidence type="ECO:0000313" key="3">
    <source>
        <dbReference type="Proteomes" id="UP001054252"/>
    </source>
</evidence>
<comment type="caution">
    <text evidence="2">The sequence shown here is derived from an EMBL/GenBank/DDBJ whole genome shotgun (WGS) entry which is preliminary data.</text>
</comment>
<feature type="transmembrane region" description="Helical" evidence="1">
    <location>
        <begin position="20"/>
        <end position="37"/>
    </location>
</feature>